<name>A0ABV2AB66_9GAMM</name>
<dbReference type="InterPro" id="IPR003736">
    <property type="entry name" value="PAAI_dom"/>
</dbReference>
<organism evidence="3 4">
    <name type="scientific">Sinimarinibacterium thermocellulolyticum</name>
    <dbReference type="NCBI Taxonomy" id="3170016"/>
    <lineage>
        <taxon>Bacteria</taxon>
        <taxon>Pseudomonadati</taxon>
        <taxon>Pseudomonadota</taxon>
        <taxon>Gammaproteobacteria</taxon>
        <taxon>Nevskiales</taxon>
        <taxon>Nevskiaceae</taxon>
        <taxon>Sinimarinibacterium</taxon>
    </lineage>
</organism>
<dbReference type="Gene3D" id="3.10.129.10">
    <property type="entry name" value="Hotdog Thioesterase"/>
    <property type="match status" value="1"/>
</dbReference>
<keyword evidence="1 3" id="KW-0378">Hydrolase</keyword>
<evidence type="ECO:0000313" key="4">
    <source>
        <dbReference type="Proteomes" id="UP001465331"/>
    </source>
</evidence>
<dbReference type="InterPro" id="IPR029069">
    <property type="entry name" value="HotDog_dom_sf"/>
</dbReference>
<accession>A0ABV2AB66</accession>
<feature type="domain" description="Thioesterase" evidence="2">
    <location>
        <begin position="53"/>
        <end position="127"/>
    </location>
</feature>
<dbReference type="Proteomes" id="UP001465331">
    <property type="component" value="Unassembled WGS sequence"/>
</dbReference>
<dbReference type="EMBL" id="JBEPIJ010000008">
    <property type="protein sequence ID" value="MES0874141.1"/>
    <property type="molecule type" value="Genomic_DNA"/>
</dbReference>
<dbReference type="GO" id="GO:0016787">
    <property type="term" value="F:hydrolase activity"/>
    <property type="evidence" value="ECO:0007669"/>
    <property type="project" value="UniProtKB-KW"/>
</dbReference>
<dbReference type="RefSeq" id="WP_352889139.1">
    <property type="nucleotide sequence ID" value="NZ_JBEPIJ010000008.1"/>
</dbReference>
<evidence type="ECO:0000256" key="1">
    <source>
        <dbReference type="ARBA" id="ARBA00022801"/>
    </source>
</evidence>
<reference evidence="3 4" key="1">
    <citation type="submission" date="2024-06" db="EMBL/GenBank/DDBJ databases">
        <authorList>
            <person name="Li Z."/>
            <person name="Jiang Y."/>
        </authorList>
    </citation>
    <scope>NUCLEOTIDE SEQUENCE [LARGE SCALE GENOMIC DNA]</scope>
    <source>
        <strain evidence="3 4">HSW-8</strain>
    </source>
</reference>
<dbReference type="SUPFAM" id="SSF54637">
    <property type="entry name" value="Thioesterase/thiol ester dehydrase-isomerase"/>
    <property type="match status" value="1"/>
</dbReference>
<comment type="caution">
    <text evidence="3">The sequence shown here is derived from an EMBL/GenBank/DDBJ whole genome shotgun (WGS) entry which is preliminary data.</text>
</comment>
<dbReference type="Pfam" id="PF03061">
    <property type="entry name" value="4HBT"/>
    <property type="match status" value="1"/>
</dbReference>
<dbReference type="PANTHER" id="PTHR43240:SF7">
    <property type="entry name" value="BLR7284 PROTEIN"/>
    <property type="match status" value="1"/>
</dbReference>
<dbReference type="InterPro" id="IPR006683">
    <property type="entry name" value="Thioestr_dom"/>
</dbReference>
<dbReference type="CDD" id="cd03443">
    <property type="entry name" value="PaaI_thioesterase"/>
    <property type="match status" value="1"/>
</dbReference>
<protein>
    <submittedName>
        <fullName evidence="3">PaaI family thioesterase</fullName>
        <ecNumber evidence="3">3.1.2.-</ecNumber>
    </submittedName>
</protein>
<sequence length="149" mass="16248">MDRTGFHATLQRRFAEVTPHVAACGMRLTAVGDDGVEAHLPFREDWLGDVERGLIHPGIVTVLVDSACGAAVLARIADIERVATLDLRMDYLRAAVRDLDIHCHAECHRLTPGIAFVRATAWQQHRESPVAVAHAAFVRAGRRAAAAIL</sequence>
<dbReference type="NCBIfam" id="TIGR00369">
    <property type="entry name" value="unchar_dom_1"/>
    <property type="match status" value="1"/>
</dbReference>
<keyword evidence="4" id="KW-1185">Reference proteome</keyword>
<evidence type="ECO:0000259" key="2">
    <source>
        <dbReference type="Pfam" id="PF03061"/>
    </source>
</evidence>
<gene>
    <name evidence="3" type="ORF">ABSH63_09010</name>
</gene>
<proteinExistence type="predicted"/>
<dbReference type="EC" id="3.1.2.-" evidence="3"/>
<evidence type="ECO:0000313" key="3">
    <source>
        <dbReference type="EMBL" id="MES0874141.1"/>
    </source>
</evidence>
<dbReference type="PANTHER" id="PTHR43240">
    <property type="entry name" value="1,4-DIHYDROXY-2-NAPHTHOYL-COA THIOESTERASE 1"/>
    <property type="match status" value="1"/>
</dbReference>